<feature type="coiled-coil region" evidence="2">
    <location>
        <begin position="17"/>
        <end position="87"/>
    </location>
</feature>
<keyword evidence="2" id="KW-0175">Coiled coil</keyword>
<dbReference type="OMA" id="THEWEPC"/>
<comment type="caution">
    <text evidence="4">The sequence shown here is derived from an EMBL/GenBank/DDBJ whole genome shotgun (WGS) entry which is preliminary data.</text>
</comment>
<comment type="similarity">
    <text evidence="1">Belongs to the DNAI7 family.</text>
</comment>
<evidence type="ECO:0000256" key="1">
    <source>
        <dbReference type="ARBA" id="ARBA00024332"/>
    </source>
</evidence>
<organism evidence="4 5">
    <name type="scientific">Leptomonas seymouri</name>
    <dbReference type="NCBI Taxonomy" id="5684"/>
    <lineage>
        <taxon>Eukaryota</taxon>
        <taxon>Discoba</taxon>
        <taxon>Euglenozoa</taxon>
        <taxon>Kinetoplastea</taxon>
        <taxon>Metakinetoplastina</taxon>
        <taxon>Trypanosomatida</taxon>
        <taxon>Trypanosomatidae</taxon>
        <taxon>Leishmaniinae</taxon>
        <taxon>Leptomonas</taxon>
    </lineage>
</organism>
<dbReference type="VEuPathDB" id="TriTrypDB:Lsey_0057_0140"/>
<dbReference type="PANTHER" id="PTHR20929:SF11">
    <property type="entry name" value="DYNEIN AXONEMAL INTERMEDIATE CHAIN 7"/>
    <property type="match status" value="1"/>
</dbReference>
<accession>A0A0N0P710</accession>
<dbReference type="OrthoDB" id="297923at2759"/>
<dbReference type="InterPro" id="IPR031826">
    <property type="entry name" value="IC97/Casc1_N"/>
</dbReference>
<dbReference type="AlphaFoldDB" id="A0A0N0P710"/>
<evidence type="ECO:0000259" key="3">
    <source>
        <dbReference type="Pfam" id="PF15927"/>
    </source>
</evidence>
<dbReference type="InterPro" id="IPR023247">
    <property type="entry name" value="IC97/Dnai7-like"/>
</dbReference>
<evidence type="ECO:0000256" key="2">
    <source>
        <dbReference type="SAM" id="Coils"/>
    </source>
</evidence>
<feature type="domain" description="IC97/Casc1 N-terminal" evidence="3">
    <location>
        <begin position="38"/>
        <end position="279"/>
    </location>
</feature>
<keyword evidence="5" id="KW-1185">Reference proteome</keyword>
<gene>
    <name evidence="4" type="ORF">ABL78_2663</name>
</gene>
<dbReference type="GO" id="GO:0008017">
    <property type="term" value="F:microtubule binding"/>
    <property type="evidence" value="ECO:0007669"/>
    <property type="project" value="TreeGrafter"/>
</dbReference>
<dbReference type="EMBL" id="LJSK01000057">
    <property type="protein sequence ID" value="KPI88239.1"/>
    <property type="molecule type" value="Genomic_DNA"/>
</dbReference>
<dbReference type="GO" id="GO:0005930">
    <property type="term" value="C:axoneme"/>
    <property type="evidence" value="ECO:0007669"/>
    <property type="project" value="TreeGrafter"/>
</dbReference>
<evidence type="ECO:0000313" key="5">
    <source>
        <dbReference type="Proteomes" id="UP000038009"/>
    </source>
</evidence>
<reference evidence="4 5" key="1">
    <citation type="journal article" date="2015" name="PLoS Pathog.">
        <title>Leptomonas seymouri: Adaptations to the Dixenous Life Cycle Analyzed by Genome Sequencing, Transcriptome Profiling and Co-infection with Leishmania donovani.</title>
        <authorList>
            <person name="Kraeva N."/>
            <person name="Butenko A."/>
            <person name="Hlavacova J."/>
            <person name="Kostygov A."/>
            <person name="Myskova J."/>
            <person name="Grybchuk D."/>
            <person name="Lestinova T."/>
            <person name="Votypka J."/>
            <person name="Volf P."/>
            <person name="Opperdoes F."/>
            <person name="Flegontov P."/>
            <person name="Lukes J."/>
            <person name="Yurchenko V."/>
        </authorList>
    </citation>
    <scope>NUCLEOTIDE SEQUENCE [LARGE SCALE GENOMIC DNA]</scope>
    <source>
        <strain evidence="4 5">ATCC 30220</strain>
    </source>
</reference>
<protein>
    <recommendedName>
        <fullName evidence="3">IC97/Casc1 N-terminal domain-containing protein</fullName>
    </recommendedName>
</protein>
<dbReference type="Proteomes" id="UP000038009">
    <property type="component" value="Unassembled WGS sequence"/>
</dbReference>
<sequence length="700" mass="79677">MPPKAKAPEVKPKSKKALALQEAIDQANSDAQQAFKQHEQLRTKANQIEKGRCENLYLDETVARARLKKERQHYQSLLAELKTEEQLAYAAYAKHKEWENISAASRLPDVHNLADINSFLSIWRGRQAASDKYVPETTIIATSSPDGLERKKLMFLRGEQRVPPAKRRDEVREELLQCYDAYELAEKIKEAHEWTVSSAAGAATGEVTTSATLSRTEAFNPSAVLEEVYTQLRSTFDFVAATVIHYYDEVIDSPDGETLMRVVTSTNPVIKFGMWVKTKDVTRSFTSLAFPDIEIRLDPKQLTLPKLPKALGLSRENIAVRAVQLAFDPFSCYAKRKAQYYALDCTIKMDLLSFDERPRRNGEWLLREETLASHQLHVEEYPPRTAEARAEDPALRISFEVPHTIAIRQPSLFIGKWNEETFEWEPCSRASLGALFSNTANVAENSRRATFVAAEFAQFAVLHETVSDVLYESWSLKPLDSNRILIALEGRHRSDASDREFRFLLEDAGCRLMSPNDEALASLRQGWWSPAVLLRKLKQAGFNFLVCDEEAVFLENVVPKSRALEAKAYADIAQFCQYYTIASTQHNKHGEDPDMALFRVSKKWLRPEEEDETFGIPTAVDVWHSVRYRKDDCAVAAFTETDETPNLNIISGTETHHNLYSLLVPIEGEEELRGQLLNTNYLLRRCVTQFLHLVRPLSWG</sequence>
<proteinExistence type="inferred from homology"/>
<dbReference type="GO" id="GO:0048487">
    <property type="term" value="F:beta-tubulin binding"/>
    <property type="evidence" value="ECO:0007669"/>
    <property type="project" value="TreeGrafter"/>
</dbReference>
<evidence type="ECO:0000313" key="4">
    <source>
        <dbReference type="EMBL" id="KPI88239.1"/>
    </source>
</evidence>
<dbReference type="Pfam" id="PF15927">
    <property type="entry name" value="Casc1_N"/>
    <property type="match status" value="1"/>
</dbReference>
<dbReference type="PANTHER" id="PTHR20929">
    <property type="entry name" value="LUNG ADENOMA SUSCEPTIBILITY 1-RELATED"/>
    <property type="match status" value="1"/>
</dbReference>
<name>A0A0N0P710_LEPSE</name>